<dbReference type="Gene3D" id="1.10.10.10">
    <property type="entry name" value="Winged helix-like DNA-binding domain superfamily/Winged helix DNA-binding domain"/>
    <property type="match status" value="1"/>
</dbReference>
<organism evidence="3 4">
    <name type="scientific">Parahaliea maris</name>
    <dbReference type="NCBI Taxonomy" id="2716870"/>
    <lineage>
        <taxon>Bacteria</taxon>
        <taxon>Pseudomonadati</taxon>
        <taxon>Pseudomonadota</taxon>
        <taxon>Gammaproteobacteria</taxon>
        <taxon>Cellvibrionales</taxon>
        <taxon>Halieaceae</taxon>
        <taxon>Parahaliea</taxon>
    </lineage>
</organism>
<dbReference type="EMBL" id="VRZA01000001">
    <property type="protein sequence ID" value="TXS96193.1"/>
    <property type="molecule type" value="Genomic_DNA"/>
</dbReference>
<feature type="compositionally biased region" description="Basic and acidic residues" evidence="1">
    <location>
        <begin position="161"/>
        <end position="173"/>
    </location>
</feature>
<evidence type="ECO:0000256" key="1">
    <source>
        <dbReference type="SAM" id="MobiDB-lite"/>
    </source>
</evidence>
<evidence type="ECO:0000259" key="2">
    <source>
        <dbReference type="Pfam" id="PF07638"/>
    </source>
</evidence>
<accession>A0A5C9A5K9</accession>
<dbReference type="Proteomes" id="UP000321039">
    <property type="component" value="Unassembled WGS sequence"/>
</dbReference>
<reference evidence="3 4" key="1">
    <citation type="submission" date="2019-08" db="EMBL/GenBank/DDBJ databases">
        <title>Parahaliea maris sp. nov., isolated from the surface seawater.</title>
        <authorList>
            <person name="Liu Y."/>
        </authorList>
    </citation>
    <scope>NUCLEOTIDE SEQUENCE [LARGE SCALE GENOMIC DNA]</scope>
    <source>
        <strain evidence="3 4">HSLHS9</strain>
    </source>
</reference>
<protein>
    <recommendedName>
        <fullName evidence="2">RNA polymerase sigma-70 ECF-like HTH domain-containing protein</fullName>
    </recommendedName>
</protein>
<feature type="region of interest" description="Disordered" evidence="1">
    <location>
        <begin position="109"/>
        <end position="128"/>
    </location>
</feature>
<name>A0A5C9A5K9_9GAMM</name>
<evidence type="ECO:0000313" key="4">
    <source>
        <dbReference type="Proteomes" id="UP000321039"/>
    </source>
</evidence>
<dbReference type="RefSeq" id="WP_148066462.1">
    <property type="nucleotide sequence ID" value="NZ_VRZA01000001.1"/>
</dbReference>
<comment type="caution">
    <text evidence="3">The sequence shown here is derived from an EMBL/GenBank/DDBJ whole genome shotgun (WGS) entry which is preliminary data.</text>
</comment>
<dbReference type="InterPro" id="IPR053812">
    <property type="entry name" value="HTH_Sigma70_ECF-like"/>
</dbReference>
<dbReference type="InterPro" id="IPR036388">
    <property type="entry name" value="WH-like_DNA-bd_sf"/>
</dbReference>
<sequence length="233" mass="27080">MDENGTTARTRCPRAARHADERLRHQEIIAREYLKGRLQAEIAEELGLSIATVKRDLVKVRERWLKSSLRDFDALRAEQLAKIDTVEAEAWTMWMRSCERRVRTSVQELEATKYPGTNTRTDDEDGSGEPRYLQITLQCVERRARLLGLDAPQKVAQTDSQGRDTQHSRDVRDMSDRDFEAEILELETKRVDHMPDAEFKDYILAITRGRFEATKVEGAKDERPLYLRDKAFK</sequence>
<dbReference type="AlphaFoldDB" id="A0A5C9A5K9"/>
<feature type="region of interest" description="Disordered" evidence="1">
    <location>
        <begin position="151"/>
        <end position="173"/>
    </location>
</feature>
<feature type="domain" description="RNA polymerase sigma-70 ECF-like HTH" evidence="2">
    <location>
        <begin position="24"/>
        <end position="70"/>
    </location>
</feature>
<evidence type="ECO:0000313" key="3">
    <source>
        <dbReference type="EMBL" id="TXS96193.1"/>
    </source>
</evidence>
<keyword evidence="4" id="KW-1185">Reference proteome</keyword>
<dbReference type="Pfam" id="PF07638">
    <property type="entry name" value="Sigma70_ECF"/>
    <property type="match status" value="1"/>
</dbReference>
<gene>
    <name evidence="3" type="ORF">FV139_01415</name>
</gene>
<proteinExistence type="predicted"/>